<sequence length="227" mass="25614">MKLSVVVPTLNESKTILKVLKVLDSHELIHEILVIDDGSTDNTPKILKAFKSKKKFTVLTHLSNLGKGAAVRWAFKKITGDFVIIQDADLEYNPKEYKKLIEKAGKNHVVYGSRIISSNPKAYLRTYLGNVLLTQFCNLLYGTQLTDSYTCYKLIPTKIAKSLDLSSNGFEIEAEITAQLAKKKILLLEVPISYKPRSYEKGKKIKAKDAIKGILTYVKLRFDSLQF</sequence>
<dbReference type="PANTHER" id="PTHR48090">
    <property type="entry name" value="UNDECAPRENYL-PHOSPHATE 4-DEOXY-4-FORMAMIDO-L-ARABINOSE TRANSFERASE-RELATED"/>
    <property type="match status" value="1"/>
</dbReference>
<evidence type="ECO:0000259" key="1">
    <source>
        <dbReference type="Pfam" id="PF00535"/>
    </source>
</evidence>
<dbReference type="PANTHER" id="PTHR48090:SF7">
    <property type="entry name" value="RFBJ PROTEIN"/>
    <property type="match status" value="1"/>
</dbReference>
<organism evidence="2 3">
    <name type="scientific">Candidatus Blackburnbacteria bacterium RIFCSPLOWO2_01_FULL_40_20</name>
    <dbReference type="NCBI Taxonomy" id="1797519"/>
    <lineage>
        <taxon>Bacteria</taxon>
        <taxon>Candidatus Blackburniibacteriota</taxon>
    </lineage>
</organism>
<proteinExistence type="predicted"/>
<comment type="caution">
    <text evidence="2">The sequence shown here is derived from an EMBL/GenBank/DDBJ whole genome shotgun (WGS) entry which is preliminary data.</text>
</comment>
<evidence type="ECO:0000313" key="2">
    <source>
        <dbReference type="EMBL" id="OGY14072.1"/>
    </source>
</evidence>
<gene>
    <name evidence="2" type="ORF">A3A77_03805</name>
</gene>
<dbReference type="Pfam" id="PF00535">
    <property type="entry name" value="Glycos_transf_2"/>
    <property type="match status" value="1"/>
</dbReference>
<dbReference type="InterPro" id="IPR001173">
    <property type="entry name" value="Glyco_trans_2-like"/>
</dbReference>
<dbReference type="CDD" id="cd04179">
    <property type="entry name" value="DPM_DPG-synthase_like"/>
    <property type="match status" value="1"/>
</dbReference>
<feature type="domain" description="Glycosyltransferase 2-like" evidence="1">
    <location>
        <begin position="4"/>
        <end position="160"/>
    </location>
</feature>
<dbReference type="InterPro" id="IPR029044">
    <property type="entry name" value="Nucleotide-diphossugar_trans"/>
</dbReference>
<evidence type="ECO:0000313" key="3">
    <source>
        <dbReference type="Proteomes" id="UP000178659"/>
    </source>
</evidence>
<reference evidence="2 3" key="1">
    <citation type="journal article" date="2016" name="Nat. Commun.">
        <title>Thousands of microbial genomes shed light on interconnected biogeochemical processes in an aquifer system.</title>
        <authorList>
            <person name="Anantharaman K."/>
            <person name="Brown C.T."/>
            <person name="Hug L.A."/>
            <person name="Sharon I."/>
            <person name="Castelle C.J."/>
            <person name="Probst A.J."/>
            <person name="Thomas B.C."/>
            <person name="Singh A."/>
            <person name="Wilkins M.J."/>
            <person name="Karaoz U."/>
            <person name="Brodie E.L."/>
            <person name="Williams K.H."/>
            <person name="Hubbard S.S."/>
            <person name="Banfield J.F."/>
        </authorList>
    </citation>
    <scope>NUCLEOTIDE SEQUENCE [LARGE SCALE GENOMIC DNA]</scope>
</reference>
<dbReference type="AlphaFoldDB" id="A0A1G1VFT4"/>
<accession>A0A1G1VFT4</accession>
<dbReference type="EMBL" id="MHCC01000003">
    <property type="protein sequence ID" value="OGY14072.1"/>
    <property type="molecule type" value="Genomic_DNA"/>
</dbReference>
<name>A0A1G1VFT4_9BACT</name>
<protein>
    <recommendedName>
        <fullName evidence="1">Glycosyltransferase 2-like domain-containing protein</fullName>
    </recommendedName>
</protein>
<dbReference type="InterPro" id="IPR050256">
    <property type="entry name" value="Glycosyltransferase_2"/>
</dbReference>
<dbReference type="SUPFAM" id="SSF53448">
    <property type="entry name" value="Nucleotide-diphospho-sugar transferases"/>
    <property type="match status" value="1"/>
</dbReference>
<dbReference type="Proteomes" id="UP000178659">
    <property type="component" value="Unassembled WGS sequence"/>
</dbReference>
<dbReference type="Gene3D" id="3.90.550.10">
    <property type="entry name" value="Spore Coat Polysaccharide Biosynthesis Protein SpsA, Chain A"/>
    <property type="match status" value="1"/>
</dbReference>